<proteinExistence type="predicted"/>
<evidence type="ECO:0000313" key="1">
    <source>
        <dbReference type="EMBL" id="RUO16488.1"/>
    </source>
</evidence>
<gene>
    <name evidence="1" type="ORF">EJK54_1741</name>
</gene>
<sequence>MIFDNVLNAKQGFTVKLKHGISITMNGIEFMSILVLKS</sequence>
<dbReference type="Proteomes" id="UP000268436">
    <property type="component" value="Unassembled WGS sequence"/>
</dbReference>
<reference evidence="1 2" key="1">
    <citation type="submission" date="2018-12" db="EMBL/GenBank/DDBJ databases">
        <title>Persistence of Moraxella catarrhalis in Chronic Obstructive Pulmonary Disease and Regulation of the Hag/MID Adhesin.</title>
        <authorList>
            <person name="Murphy T."/>
            <person name="Zhao X."/>
            <person name="Vyas G."/>
            <person name="Aluvathingal J."/>
            <person name="Nadendla S."/>
            <person name="Tallon L."/>
            <person name="Tettelin H."/>
        </authorList>
    </citation>
    <scope>NUCLEOTIDE SEQUENCE [LARGE SCALE GENOMIC DNA]</scope>
    <source>
        <strain evidence="1 2">173P27B1</strain>
    </source>
</reference>
<organism evidence="1 2">
    <name type="scientific">Moraxella catarrhalis</name>
    <name type="common">Branhamella catarrhalis</name>
    <dbReference type="NCBI Taxonomy" id="480"/>
    <lineage>
        <taxon>Bacteria</taxon>
        <taxon>Pseudomonadati</taxon>
        <taxon>Pseudomonadota</taxon>
        <taxon>Gammaproteobacteria</taxon>
        <taxon>Moraxellales</taxon>
        <taxon>Moraxellaceae</taxon>
        <taxon>Moraxella</taxon>
    </lineage>
</organism>
<name>A0ABY0BL77_MORCA</name>
<dbReference type="EMBL" id="RYER01000017">
    <property type="protein sequence ID" value="RUO16488.1"/>
    <property type="molecule type" value="Genomic_DNA"/>
</dbReference>
<keyword evidence="2" id="KW-1185">Reference proteome</keyword>
<comment type="caution">
    <text evidence="1">The sequence shown here is derived from an EMBL/GenBank/DDBJ whole genome shotgun (WGS) entry which is preliminary data.</text>
</comment>
<evidence type="ECO:0000313" key="2">
    <source>
        <dbReference type="Proteomes" id="UP000268436"/>
    </source>
</evidence>
<accession>A0ABY0BL77</accession>
<protein>
    <submittedName>
        <fullName evidence="1">Uncharacterized protein</fullName>
    </submittedName>
</protein>